<dbReference type="InterPro" id="IPR013783">
    <property type="entry name" value="Ig-like_fold"/>
</dbReference>
<evidence type="ECO:0000256" key="2">
    <source>
        <dbReference type="ARBA" id="ARBA00004987"/>
    </source>
</evidence>
<comment type="caution">
    <text evidence="12">The sequence shown here is derived from an EMBL/GenBank/DDBJ whole genome shotgun (WGS) entry which is preliminary data.</text>
</comment>
<evidence type="ECO:0000313" key="13">
    <source>
        <dbReference type="Proteomes" id="UP000222788"/>
    </source>
</evidence>
<dbReference type="Pfam" id="PF00933">
    <property type="entry name" value="Glyco_hydro_3"/>
    <property type="match status" value="1"/>
</dbReference>
<dbReference type="InterPro" id="IPR037524">
    <property type="entry name" value="PA14/GLEYA"/>
</dbReference>
<dbReference type="Gene3D" id="3.20.20.300">
    <property type="entry name" value="Glycoside hydrolase, family 3, N-terminal domain"/>
    <property type="match status" value="1"/>
</dbReference>
<evidence type="ECO:0000256" key="1">
    <source>
        <dbReference type="ARBA" id="ARBA00000448"/>
    </source>
</evidence>
<dbReference type="InterPro" id="IPR036962">
    <property type="entry name" value="Glyco_hydro_3_N_sf"/>
</dbReference>
<dbReference type="InterPro" id="IPR036881">
    <property type="entry name" value="Glyco_hydro_3_C_sf"/>
</dbReference>
<evidence type="ECO:0000256" key="3">
    <source>
        <dbReference type="ARBA" id="ARBA00005336"/>
    </source>
</evidence>
<dbReference type="OrthoDB" id="47059at2759"/>
<evidence type="ECO:0000256" key="6">
    <source>
        <dbReference type="ARBA" id="ARBA00023180"/>
    </source>
</evidence>
<name>A0A2C5WTP6_9PEZI</name>
<keyword evidence="5" id="KW-0136">Cellulose degradation</keyword>
<dbReference type="InterPro" id="IPR026891">
    <property type="entry name" value="Fn3-like"/>
</dbReference>
<dbReference type="InterPro" id="IPR001764">
    <property type="entry name" value="Glyco_hydro_3_N"/>
</dbReference>
<proteinExistence type="inferred from homology"/>
<keyword evidence="9 10" id="KW-0624">Polysaccharide degradation</keyword>
<evidence type="ECO:0000256" key="4">
    <source>
        <dbReference type="ARBA" id="ARBA00022801"/>
    </source>
</evidence>
<evidence type="ECO:0000256" key="8">
    <source>
        <dbReference type="ARBA" id="ARBA00023295"/>
    </source>
</evidence>
<dbReference type="PROSITE" id="PS51820">
    <property type="entry name" value="PA14"/>
    <property type="match status" value="1"/>
</dbReference>
<accession>A0A2C5WTP6</accession>
<dbReference type="SUPFAM" id="SSF51445">
    <property type="entry name" value="(Trans)glycosidases"/>
    <property type="match status" value="1"/>
</dbReference>
<dbReference type="GO" id="GO:0008422">
    <property type="term" value="F:beta-glucosidase activity"/>
    <property type="evidence" value="ECO:0007669"/>
    <property type="project" value="UniProtKB-EC"/>
</dbReference>
<dbReference type="FunFam" id="2.60.40.10:FF:000495">
    <property type="entry name" value="Periplasmic beta-glucosidase"/>
    <property type="match status" value="1"/>
</dbReference>
<gene>
    <name evidence="12" type="primary">bglI</name>
    <name evidence="12" type="ORF">CFIMG_006326RA</name>
</gene>
<dbReference type="InterPro" id="IPR002772">
    <property type="entry name" value="Glyco_hydro_3_C"/>
</dbReference>
<dbReference type="EMBL" id="APWK03000207">
    <property type="protein sequence ID" value="PHH49417.1"/>
    <property type="molecule type" value="Genomic_DNA"/>
</dbReference>
<dbReference type="PROSITE" id="PS00775">
    <property type="entry name" value="GLYCOSYL_HYDROL_F3"/>
    <property type="match status" value="1"/>
</dbReference>
<dbReference type="InterPro" id="IPR050288">
    <property type="entry name" value="Cellulose_deg_GH3"/>
</dbReference>
<dbReference type="Pfam" id="PF01915">
    <property type="entry name" value="Glyco_hydro_3_C"/>
    <property type="match status" value="1"/>
</dbReference>
<evidence type="ECO:0000256" key="9">
    <source>
        <dbReference type="ARBA" id="ARBA00023326"/>
    </source>
</evidence>
<dbReference type="PANTHER" id="PTHR42715:SF27">
    <property type="entry name" value="BETA-GLUCOSIDASE-RELATED"/>
    <property type="match status" value="1"/>
</dbReference>
<dbReference type="Pfam" id="PF07691">
    <property type="entry name" value="PA14"/>
    <property type="match status" value="1"/>
</dbReference>
<evidence type="ECO:0000256" key="7">
    <source>
        <dbReference type="ARBA" id="ARBA00023277"/>
    </source>
</evidence>
<keyword evidence="4 10" id="KW-0378">Hydrolase</keyword>
<keyword evidence="6" id="KW-0325">Glycoprotein</keyword>
<dbReference type="AlphaFoldDB" id="A0A2C5WTP6"/>
<evidence type="ECO:0000313" key="12">
    <source>
        <dbReference type="EMBL" id="PHH49417.1"/>
    </source>
</evidence>
<dbReference type="Proteomes" id="UP000222788">
    <property type="component" value="Unassembled WGS sequence"/>
</dbReference>
<dbReference type="SMART" id="SM00758">
    <property type="entry name" value="PA14"/>
    <property type="match status" value="1"/>
</dbReference>
<keyword evidence="8 10" id="KW-0326">Glycosidase</keyword>
<comment type="pathway">
    <text evidence="2 10">Glycan metabolism; cellulose degradation.</text>
</comment>
<dbReference type="UniPathway" id="UPA00696"/>
<dbReference type="PRINTS" id="PR00133">
    <property type="entry name" value="GLHYDRLASE3"/>
</dbReference>
<dbReference type="PANTHER" id="PTHR42715">
    <property type="entry name" value="BETA-GLUCOSIDASE"/>
    <property type="match status" value="1"/>
</dbReference>
<dbReference type="FunFam" id="3.20.20.300:FF:000006">
    <property type="entry name" value="Beta-glucosidase H"/>
    <property type="match status" value="1"/>
</dbReference>
<feature type="domain" description="PA14" evidence="11">
    <location>
        <begin position="394"/>
        <end position="552"/>
    </location>
</feature>
<organism evidence="12 13">
    <name type="scientific">Ceratocystis fimbriata CBS 114723</name>
    <dbReference type="NCBI Taxonomy" id="1035309"/>
    <lineage>
        <taxon>Eukaryota</taxon>
        <taxon>Fungi</taxon>
        <taxon>Dikarya</taxon>
        <taxon>Ascomycota</taxon>
        <taxon>Pezizomycotina</taxon>
        <taxon>Sordariomycetes</taxon>
        <taxon>Hypocreomycetidae</taxon>
        <taxon>Microascales</taxon>
        <taxon>Ceratocystidaceae</taxon>
        <taxon>Ceratocystis</taxon>
    </lineage>
</organism>
<reference evidence="12 13" key="2">
    <citation type="journal article" date="2013" name="IMA Fungus">
        <title>IMA Genome-F 1: Ceratocystis fimbriata: Draft nuclear genome sequence for the plant pathogen, Ceratocystis fimbriata.</title>
        <authorList>
            <person name="Wilken P.M."/>
            <person name="Steenkamp E.T."/>
            <person name="Wingfield M.J."/>
            <person name="de Beer Z.W."/>
            <person name="Wingfield B.D."/>
        </authorList>
    </citation>
    <scope>NUCLEOTIDE SEQUENCE [LARGE SCALE GENOMIC DNA]</scope>
    <source>
        <strain evidence="12 13">CBS 114723</strain>
    </source>
</reference>
<reference evidence="12 13" key="1">
    <citation type="journal article" date="2013" name="Fungal Biol.">
        <title>Analysis of microsatellite markers in the genome of the plant pathogen Ceratocystis fimbriata.</title>
        <authorList>
            <person name="Simpson M.C."/>
            <person name="Wilken P.M."/>
            <person name="Coetzee M.P."/>
            <person name="Wingfield M.J."/>
            <person name="Wingfield B.D."/>
        </authorList>
    </citation>
    <scope>NUCLEOTIDE SEQUENCE [LARGE SCALE GENOMIC DNA]</scope>
    <source>
        <strain evidence="12 13">CBS 114723</strain>
    </source>
</reference>
<evidence type="ECO:0000259" key="11">
    <source>
        <dbReference type="PROSITE" id="PS51820"/>
    </source>
</evidence>
<dbReference type="Gene3D" id="2.60.40.10">
    <property type="entry name" value="Immunoglobulins"/>
    <property type="match status" value="1"/>
</dbReference>
<dbReference type="GO" id="GO:0030245">
    <property type="term" value="P:cellulose catabolic process"/>
    <property type="evidence" value="ECO:0007669"/>
    <property type="project" value="UniProtKB-UniPathway"/>
</dbReference>
<sequence length="830" mass="90497">MANIDVEDVLSKLTLTDKADLLAGIDIWHTKPIPKHGVPSLRFSDGPNGIRGTKFFNSVPAACLPCGTSLGSTFNTELLERAGRKMGEEAKLKGAHVVLGPTINIQRSPLGGRGFESFSEDPTLSGLGAAALVKGIQSTGVQATAKHFVCNDQEHKRNAANSIVSGRALREIYAMPFQLLVRDAEPGAFMTGYNGVNGTFCSENKELLETMLRQEWGFSGLVMSDWYGTYSTTDAALAGLDIEMPGPPRFRGEALKFNVATNKVPEFVVDERARTVLELIKRCAASGIPENAPEREGNTPETAALLREMGIEGTVLLKNEDGLLPLKKDKKTLVVGPNAKLAMYHGGGSAALRSYYAITPYEGISAKLTQKPEYVLGAYSHLLLPLLSNVTTADGKPGMSMKVYREPPTAIMRELVEYIHLEKSDMLLVDYNNKRLSDTWFANIEGTLVADEDCTFELSLIVCGTAKLFVNGDMVIDNATKQVPSDYYFSYGTAEEKGTYRFRRGETYVIKVEFGSTPTSPLAVERVLLRGGALRIGGCKIIDSQQEIIRAADAARDAEQVVICLGLNVDWETEGSDRETMKLPGHLDALVSAVAAANPSVVIVNQSGTPVEMPWIASVKAVVQAWYGGNETGNVIADVLFGDANPSGKLPLSWPIRGQDNPAFLNIRCEAGRTLYGEDVYVGYRYYEFAERQVLFPFGHGLSYTTFKLSDMEVAEAGGVLTVTVTVSNTGKKPGSETIQTYVKPPPTKVTRPIKELKGFAKVRLDAGETKRITITAQTKYATSYWCEERKKFAAEKGRYEVVVDTSSETTANAMRGFFAVDKTCWWTGV</sequence>
<dbReference type="Pfam" id="PF14310">
    <property type="entry name" value="Fn3-like"/>
    <property type="match status" value="1"/>
</dbReference>
<dbReference type="EC" id="3.2.1.21" evidence="10"/>
<dbReference type="Gene3D" id="2.60.120.260">
    <property type="entry name" value="Galactose-binding domain-like"/>
    <property type="match status" value="1"/>
</dbReference>
<dbReference type="SUPFAM" id="SSF52279">
    <property type="entry name" value="Beta-D-glucan exohydrolase, C-terminal domain"/>
    <property type="match status" value="1"/>
</dbReference>
<dbReference type="Gene3D" id="3.40.50.1700">
    <property type="entry name" value="Glycoside hydrolase family 3 C-terminal domain"/>
    <property type="match status" value="1"/>
</dbReference>
<dbReference type="InterPro" id="IPR017853">
    <property type="entry name" value="GH"/>
</dbReference>
<dbReference type="InterPro" id="IPR019800">
    <property type="entry name" value="Glyco_hydro_3_AS"/>
</dbReference>
<evidence type="ECO:0000256" key="10">
    <source>
        <dbReference type="RuleBase" id="RU361161"/>
    </source>
</evidence>
<keyword evidence="7 10" id="KW-0119">Carbohydrate metabolism</keyword>
<keyword evidence="13" id="KW-1185">Reference proteome</keyword>
<dbReference type="InterPro" id="IPR011658">
    <property type="entry name" value="PA14_dom"/>
</dbReference>
<comment type="catalytic activity">
    <reaction evidence="1 10">
        <text>Hydrolysis of terminal, non-reducing beta-D-glucosyl residues with release of beta-D-glucose.</text>
        <dbReference type="EC" id="3.2.1.21"/>
    </reaction>
</comment>
<comment type="similarity">
    <text evidence="3 10">Belongs to the glycosyl hydrolase 3 family.</text>
</comment>
<evidence type="ECO:0000256" key="5">
    <source>
        <dbReference type="ARBA" id="ARBA00023001"/>
    </source>
</evidence>
<protein>
    <recommendedName>
        <fullName evidence="10">beta-glucosidase</fullName>
        <ecNumber evidence="10">3.2.1.21</ecNumber>
    </recommendedName>
</protein>
<dbReference type="SMART" id="SM01217">
    <property type="entry name" value="Fn3_like"/>
    <property type="match status" value="1"/>
</dbReference>
<dbReference type="STRING" id="1035309.A0A2C5WTP6"/>